<dbReference type="AlphaFoldDB" id="A0A0R2LA06"/>
<dbReference type="Gene3D" id="3.30.565.60">
    <property type="match status" value="1"/>
</dbReference>
<proteinExistence type="predicted"/>
<reference evidence="1 2" key="1">
    <citation type="journal article" date="2015" name="Genome Announc.">
        <title>Expanding the biotechnology potential of lactobacilli through comparative genomics of 213 strains and associated genera.</title>
        <authorList>
            <person name="Sun Z."/>
            <person name="Harris H.M."/>
            <person name="McCann A."/>
            <person name="Guo C."/>
            <person name="Argimon S."/>
            <person name="Zhang W."/>
            <person name="Yang X."/>
            <person name="Jeffery I.B."/>
            <person name="Cooney J.C."/>
            <person name="Kagawa T.F."/>
            <person name="Liu W."/>
            <person name="Song Y."/>
            <person name="Salvetti E."/>
            <person name="Wrobel A."/>
            <person name="Rasinkangas P."/>
            <person name="Parkhill J."/>
            <person name="Rea M.C."/>
            <person name="O'Sullivan O."/>
            <person name="Ritari J."/>
            <person name="Douillard F.P."/>
            <person name="Paul Ross R."/>
            <person name="Yang R."/>
            <person name="Briner A.E."/>
            <person name="Felis G.E."/>
            <person name="de Vos W.M."/>
            <person name="Barrangou R."/>
            <person name="Klaenhammer T.R."/>
            <person name="Caufield P.W."/>
            <person name="Cui Y."/>
            <person name="Zhang H."/>
            <person name="O'Toole P.W."/>
        </authorList>
    </citation>
    <scope>NUCLEOTIDE SEQUENCE [LARGE SCALE GENOMIC DNA]</scope>
    <source>
        <strain evidence="1 2">DSM 24716</strain>
    </source>
</reference>
<dbReference type="InterPro" id="IPR036388">
    <property type="entry name" value="WH-like_DNA-bd_sf"/>
</dbReference>
<dbReference type="PANTHER" id="PTHR30595:SF6">
    <property type="entry name" value="SCHLAFEN ALBA-2 DOMAIN-CONTAINING PROTEIN"/>
    <property type="match status" value="1"/>
</dbReference>
<comment type="caution">
    <text evidence="1">The sequence shown here is derived from an EMBL/GenBank/DDBJ whole genome shotgun (WGS) entry which is preliminary data.</text>
</comment>
<dbReference type="InterPro" id="IPR036390">
    <property type="entry name" value="WH_DNA-bd_sf"/>
</dbReference>
<gene>
    <name evidence="1" type="ORF">IV57_GL000847</name>
</gene>
<dbReference type="Proteomes" id="UP000051006">
    <property type="component" value="Unassembled WGS sequence"/>
</dbReference>
<dbReference type="PATRIC" id="fig|993692.3.peg.855"/>
<dbReference type="Pfam" id="PF13749">
    <property type="entry name" value="HATPase_c_4"/>
    <property type="match status" value="1"/>
</dbReference>
<dbReference type="OrthoDB" id="9768354at2"/>
<dbReference type="InterPro" id="IPR038475">
    <property type="entry name" value="RecG_C_sf"/>
</dbReference>
<dbReference type="STRING" id="993692.IV57_GL000847"/>
<protein>
    <submittedName>
        <fullName evidence="1">Transcriptional regulator</fullName>
    </submittedName>
</protein>
<organism evidence="1 2">
    <name type="scientific">Companilactobacillus kimchiensis</name>
    <dbReference type="NCBI Taxonomy" id="993692"/>
    <lineage>
        <taxon>Bacteria</taxon>
        <taxon>Bacillati</taxon>
        <taxon>Bacillota</taxon>
        <taxon>Bacilli</taxon>
        <taxon>Lactobacillales</taxon>
        <taxon>Lactobacillaceae</taxon>
        <taxon>Companilactobacillus</taxon>
    </lineage>
</organism>
<dbReference type="PANTHER" id="PTHR30595">
    <property type="entry name" value="GLPR-RELATED TRANSCRIPTIONAL REPRESSOR"/>
    <property type="match status" value="1"/>
</dbReference>
<evidence type="ECO:0000313" key="2">
    <source>
        <dbReference type="Proteomes" id="UP000051006"/>
    </source>
</evidence>
<dbReference type="RefSeq" id="WP_057881187.1">
    <property type="nucleotide sequence ID" value="NZ_JQCF01000018.1"/>
</dbReference>
<name>A0A0R2LA06_9LACO</name>
<accession>A0A0R2LA06</accession>
<keyword evidence="2" id="KW-1185">Reference proteome</keyword>
<evidence type="ECO:0000313" key="1">
    <source>
        <dbReference type="EMBL" id="KRN98735.1"/>
    </source>
</evidence>
<sequence length="283" mass="32473">MLFFGENNAILHTFPNFQLDYFDKSNPYQRWTDRISSIEGNLNIFSFYNKVINTISNTIPEPFKLNQDLSRVDTSGNMVIALREAILNMLMHADYYGSSPIVANVFINYYEFTNPGKMKISPKDFFTTNNSKTRNPIISKLFIQMGKGERAGHGGEKIYESAINNDYRVPIINTDNKQTKLKIWKVDYADSFSGEEISEREREILKCIVSNGSRELSHKQIEDETKLSRSIVSRTLSSLIEKGIIIKSGNARSTKYGILHTEEQLFAQLQVMPSILRKMINNK</sequence>
<dbReference type="Gene3D" id="1.10.10.10">
    <property type="entry name" value="Winged helix-like DNA-binding domain superfamily/Winged helix DNA-binding domain"/>
    <property type="match status" value="1"/>
</dbReference>
<dbReference type="EMBL" id="JQCF01000018">
    <property type="protein sequence ID" value="KRN98735.1"/>
    <property type="molecule type" value="Genomic_DNA"/>
</dbReference>
<dbReference type="SUPFAM" id="SSF46785">
    <property type="entry name" value="Winged helix' DNA-binding domain"/>
    <property type="match status" value="1"/>
</dbReference>